<organism evidence="1 2">
    <name type="scientific">Mycena rosella</name>
    <name type="common">Pink bonnet</name>
    <name type="synonym">Agaricus rosellus</name>
    <dbReference type="NCBI Taxonomy" id="1033263"/>
    <lineage>
        <taxon>Eukaryota</taxon>
        <taxon>Fungi</taxon>
        <taxon>Dikarya</taxon>
        <taxon>Basidiomycota</taxon>
        <taxon>Agaricomycotina</taxon>
        <taxon>Agaricomycetes</taxon>
        <taxon>Agaricomycetidae</taxon>
        <taxon>Agaricales</taxon>
        <taxon>Marasmiineae</taxon>
        <taxon>Mycenaceae</taxon>
        <taxon>Mycena</taxon>
    </lineage>
</organism>
<dbReference type="Proteomes" id="UP001221757">
    <property type="component" value="Unassembled WGS sequence"/>
</dbReference>
<dbReference type="EMBL" id="JARKIE010000008">
    <property type="protein sequence ID" value="KAJ7705461.1"/>
    <property type="molecule type" value="Genomic_DNA"/>
</dbReference>
<proteinExistence type="predicted"/>
<accession>A0AAD7GUE2</accession>
<protein>
    <submittedName>
        <fullName evidence="1">Uncharacterized protein</fullName>
    </submittedName>
</protein>
<gene>
    <name evidence="1" type="ORF">B0H17DRAFT_669126</name>
</gene>
<comment type="caution">
    <text evidence="1">The sequence shown here is derived from an EMBL/GenBank/DDBJ whole genome shotgun (WGS) entry which is preliminary data.</text>
</comment>
<reference evidence="1" key="1">
    <citation type="submission" date="2023-03" db="EMBL/GenBank/DDBJ databases">
        <title>Massive genome expansion in bonnet fungi (Mycena s.s.) driven by repeated elements and novel gene families across ecological guilds.</title>
        <authorList>
            <consortium name="Lawrence Berkeley National Laboratory"/>
            <person name="Harder C.B."/>
            <person name="Miyauchi S."/>
            <person name="Viragh M."/>
            <person name="Kuo A."/>
            <person name="Thoen E."/>
            <person name="Andreopoulos B."/>
            <person name="Lu D."/>
            <person name="Skrede I."/>
            <person name="Drula E."/>
            <person name="Henrissat B."/>
            <person name="Morin E."/>
            <person name="Kohler A."/>
            <person name="Barry K."/>
            <person name="LaButti K."/>
            <person name="Morin E."/>
            <person name="Salamov A."/>
            <person name="Lipzen A."/>
            <person name="Mereny Z."/>
            <person name="Hegedus B."/>
            <person name="Baldrian P."/>
            <person name="Stursova M."/>
            <person name="Weitz H."/>
            <person name="Taylor A."/>
            <person name="Grigoriev I.V."/>
            <person name="Nagy L.G."/>
            <person name="Martin F."/>
            <person name="Kauserud H."/>
        </authorList>
    </citation>
    <scope>NUCLEOTIDE SEQUENCE</scope>
    <source>
        <strain evidence="1">CBHHK067</strain>
    </source>
</reference>
<evidence type="ECO:0000313" key="1">
    <source>
        <dbReference type="EMBL" id="KAJ7705461.1"/>
    </source>
</evidence>
<sequence>MSTDPVFPAELEREIFETTALMHPKTIPVLLRVTRRVHIWIEPLLYRVIQLNRLKTAYGIRRAMQTNPARFFQDNVRHLLLSPIVFTEQECLALLSVCPKLVSFYAFGGVLTPAMLPILQDMAHVRRWSSRLSSLFGSVPAIDLSIPFFRNITHIDIFEAVADDTQTARGLAALPALTHVGLNNRTRAGVPRRLLNECIHLQVLANIWHVSNFVAARNVAASPPAIDVRFVVCTSGNHCDEWEVGARGGTDFWAAADAFVARKRRGEIDASCYWVGP</sequence>
<name>A0AAD7GUE2_MYCRO</name>
<evidence type="ECO:0000313" key="2">
    <source>
        <dbReference type="Proteomes" id="UP001221757"/>
    </source>
</evidence>
<keyword evidence="2" id="KW-1185">Reference proteome</keyword>
<dbReference type="AlphaFoldDB" id="A0AAD7GUE2"/>